<accession>A0A6N3CQ74</accession>
<evidence type="ECO:0000256" key="1">
    <source>
        <dbReference type="SAM" id="Phobius"/>
    </source>
</evidence>
<dbReference type="PROSITE" id="PS51257">
    <property type="entry name" value="PROKAR_LIPOPROTEIN"/>
    <property type="match status" value="1"/>
</dbReference>
<protein>
    <recommendedName>
        <fullName evidence="3">DUF3137 domain-containing protein</fullName>
    </recommendedName>
</protein>
<evidence type="ECO:0008006" key="3">
    <source>
        <dbReference type="Google" id="ProtNLM"/>
    </source>
</evidence>
<keyword evidence="1" id="KW-1133">Transmembrane helix</keyword>
<dbReference type="AlphaFoldDB" id="A0A6N3CQ74"/>
<proteinExistence type="predicted"/>
<keyword evidence="1" id="KW-0812">Transmembrane</keyword>
<name>A0A6N3CQ74_MEDGN</name>
<reference evidence="2" key="1">
    <citation type="submission" date="2019-11" db="EMBL/GenBank/DDBJ databases">
        <authorList>
            <person name="Feng L."/>
        </authorList>
    </citation>
    <scope>NUCLEOTIDE SEQUENCE</scope>
    <source>
        <strain evidence="2">RgnavusLFYP19</strain>
    </source>
</reference>
<feature type="transmembrane region" description="Helical" evidence="1">
    <location>
        <begin position="21"/>
        <end position="40"/>
    </location>
</feature>
<feature type="transmembrane region" description="Helical" evidence="1">
    <location>
        <begin position="46"/>
        <end position="64"/>
    </location>
</feature>
<organism evidence="2">
    <name type="scientific">Mediterraneibacter gnavus</name>
    <name type="common">Ruminococcus gnavus</name>
    <dbReference type="NCBI Taxonomy" id="33038"/>
    <lineage>
        <taxon>Bacteria</taxon>
        <taxon>Bacillati</taxon>
        <taxon>Bacillota</taxon>
        <taxon>Clostridia</taxon>
        <taxon>Lachnospirales</taxon>
        <taxon>Lachnospiraceae</taxon>
        <taxon>Mediterraneibacter</taxon>
    </lineage>
</organism>
<keyword evidence="1" id="KW-0472">Membrane</keyword>
<dbReference type="EMBL" id="CACRUK010000022">
    <property type="protein sequence ID" value="VYU17238.1"/>
    <property type="molecule type" value="Genomic_DNA"/>
</dbReference>
<dbReference type="RefSeq" id="WP_156729353.1">
    <property type="nucleotide sequence ID" value="NZ_CACRUK010000022.1"/>
</dbReference>
<evidence type="ECO:0000313" key="2">
    <source>
        <dbReference type="EMBL" id="VYU17238.1"/>
    </source>
</evidence>
<gene>
    <name evidence="2" type="ORF">RGLFYP19_01626</name>
</gene>
<sequence>MNPIKILEWKGMYPIKKILLVMIWLFGCFLCVAGIIIFISDNDVKNLLIGILFGIGVVVFFSPIKKYLLTTYHCVPGLNSKLQKVELEKLLEGEVFEKISKKDSNITNCDIKLSEHWICAKGKLIAKNLLIIGYPRVTSSLIGRATTPMVFIYMTGDIVKVDLKTDLSVEKISLLRKYFWHNLGIVSTEVLGKSEEEVTDIFSKQFQVLKEEMNLDDRELLIEMIKEPEKYRKIYMEILPYHIKKWCKKQNIEKENSK</sequence>